<keyword evidence="1" id="KW-0812">Transmembrane</keyword>
<accession>A0A926F1V8</accession>
<dbReference type="PANTHER" id="PTHR37312">
    <property type="entry name" value="MEMBRANE-BOUND ACYLTRANSFERASE YKRP-RELATED"/>
    <property type="match status" value="1"/>
</dbReference>
<keyword evidence="1" id="KW-1133">Transmembrane helix</keyword>
<name>A0A926F1V8_9BACT</name>
<dbReference type="PANTHER" id="PTHR37312:SF1">
    <property type="entry name" value="MEMBRANE-BOUND ACYLTRANSFERASE YKRP-RELATED"/>
    <property type="match status" value="1"/>
</dbReference>
<dbReference type="InterPro" id="IPR052734">
    <property type="entry name" value="Nod_factor_acetyltransferase"/>
</dbReference>
<feature type="transmembrane region" description="Helical" evidence="1">
    <location>
        <begin position="71"/>
        <end position="89"/>
    </location>
</feature>
<dbReference type="GO" id="GO:0016747">
    <property type="term" value="F:acyltransferase activity, transferring groups other than amino-acyl groups"/>
    <property type="evidence" value="ECO:0007669"/>
    <property type="project" value="InterPro"/>
</dbReference>
<evidence type="ECO:0000313" key="4">
    <source>
        <dbReference type="Proteomes" id="UP000651085"/>
    </source>
</evidence>
<feature type="domain" description="Acyltransferase 3" evidence="2">
    <location>
        <begin position="6"/>
        <end position="296"/>
    </location>
</feature>
<feature type="transmembrane region" description="Helical" evidence="1">
    <location>
        <begin position="133"/>
        <end position="151"/>
    </location>
</feature>
<feature type="transmembrane region" description="Helical" evidence="1">
    <location>
        <begin position="9"/>
        <end position="27"/>
    </location>
</feature>
<keyword evidence="4" id="KW-1185">Reference proteome</keyword>
<feature type="transmembrane region" description="Helical" evidence="1">
    <location>
        <begin position="39"/>
        <end position="59"/>
    </location>
</feature>
<dbReference type="AlphaFoldDB" id="A0A926F1V8"/>
<dbReference type="RefSeq" id="WP_369410994.1">
    <property type="nucleotide sequence ID" value="NZ_JACRTF010000001.1"/>
</dbReference>
<feature type="transmembrane region" description="Helical" evidence="1">
    <location>
        <begin position="221"/>
        <end position="242"/>
    </location>
</feature>
<proteinExistence type="predicted"/>
<evidence type="ECO:0000256" key="1">
    <source>
        <dbReference type="SAM" id="Phobius"/>
    </source>
</evidence>
<feature type="transmembrane region" description="Helical" evidence="1">
    <location>
        <begin position="184"/>
        <end position="201"/>
    </location>
</feature>
<feature type="transmembrane region" description="Helical" evidence="1">
    <location>
        <begin position="277"/>
        <end position="296"/>
    </location>
</feature>
<evidence type="ECO:0000313" key="3">
    <source>
        <dbReference type="EMBL" id="MBC8592568.1"/>
    </source>
</evidence>
<evidence type="ECO:0000259" key="2">
    <source>
        <dbReference type="Pfam" id="PF01757"/>
    </source>
</evidence>
<reference evidence="3" key="1">
    <citation type="submission" date="2020-08" db="EMBL/GenBank/DDBJ databases">
        <title>Genome public.</title>
        <authorList>
            <person name="Liu C."/>
            <person name="Sun Q."/>
        </authorList>
    </citation>
    <scope>NUCLEOTIDE SEQUENCE</scope>
    <source>
        <strain evidence="3">N12</strain>
    </source>
</reference>
<keyword evidence="1" id="KW-0472">Membrane</keyword>
<protein>
    <submittedName>
        <fullName evidence="3">Acyltransferase family protein</fullName>
    </submittedName>
</protein>
<sequence length="312" mass="36816">MRDNLIDSIKAFAIILVILGHSIQFNIPENFDSDYLFRIIYSFHMPLFMFISGYVTIFSKKPNLKSLARKAKTLLLPYLSWAFINYFIFHYGMSFYEYQKMVINEPDNALWFLYVLFFCHLTFYFLNKIPSHFDTWIGIIISIPIMLLPFHSFGFNLFKWYFFFFIIGRGVSEYKNHLRIKNSLILILSVPLFFFLSYFWHRTMLPNFFLGKPVSALIYKLAVPCLGIISTFSIFKAINIQSDFWSKVIGRKTLEIYIAHFLFIFPCVSILKGHMNTWLAIVLTCIISLFCSLLFAKLVKQNKILSLFLFGK</sequence>
<dbReference type="InterPro" id="IPR002656">
    <property type="entry name" value="Acyl_transf_3_dom"/>
</dbReference>
<dbReference type="EMBL" id="JACRTF010000001">
    <property type="protein sequence ID" value="MBC8592568.1"/>
    <property type="molecule type" value="Genomic_DNA"/>
</dbReference>
<keyword evidence="3" id="KW-0808">Transferase</keyword>
<feature type="transmembrane region" description="Helical" evidence="1">
    <location>
        <begin position="254"/>
        <end position="271"/>
    </location>
</feature>
<comment type="caution">
    <text evidence="3">The sequence shown here is derived from an EMBL/GenBank/DDBJ whole genome shotgun (WGS) entry which is preliminary data.</text>
</comment>
<keyword evidence="3" id="KW-0012">Acyltransferase</keyword>
<dbReference type="Proteomes" id="UP000651085">
    <property type="component" value="Unassembled WGS sequence"/>
</dbReference>
<gene>
    <name evidence="3" type="ORF">H8744_04765</name>
</gene>
<feature type="transmembrane region" description="Helical" evidence="1">
    <location>
        <begin position="109"/>
        <end position="126"/>
    </location>
</feature>
<dbReference type="Pfam" id="PF01757">
    <property type="entry name" value="Acyl_transf_3"/>
    <property type="match status" value="1"/>
</dbReference>
<organism evidence="3 4">
    <name type="scientific">Jilunia laotingensis</name>
    <dbReference type="NCBI Taxonomy" id="2763675"/>
    <lineage>
        <taxon>Bacteria</taxon>
        <taxon>Pseudomonadati</taxon>
        <taxon>Bacteroidota</taxon>
        <taxon>Bacteroidia</taxon>
        <taxon>Bacteroidales</taxon>
        <taxon>Bacteroidaceae</taxon>
        <taxon>Jilunia</taxon>
    </lineage>
</organism>